<evidence type="ECO:0000256" key="4">
    <source>
        <dbReference type="ARBA" id="ARBA00022679"/>
    </source>
</evidence>
<keyword evidence="3 6" id="KW-0032">Aminotransferase</keyword>
<evidence type="ECO:0000256" key="3">
    <source>
        <dbReference type="ARBA" id="ARBA00022576"/>
    </source>
</evidence>
<dbReference type="GO" id="GO:0006520">
    <property type="term" value="P:amino acid metabolic process"/>
    <property type="evidence" value="ECO:0007669"/>
    <property type="project" value="InterPro"/>
</dbReference>
<dbReference type="Proteomes" id="UP000270678">
    <property type="component" value="Chromosome"/>
</dbReference>
<reference evidence="9" key="1">
    <citation type="submission" date="2018-12" db="EMBL/GenBank/DDBJ databases">
        <title>Complete genome sequence of Paenibacillus sp. MBLB1234.</title>
        <authorList>
            <person name="Nam Y.-D."/>
            <person name="Kang J."/>
            <person name="Chung W.-H."/>
            <person name="Park Y.S."/>
        </authorList>
    </citation>
    <scope>NUCLEOTIDE SEQUENCE [LARGE SCALE GENOMIC DNA]</scope>
    <source>
        <strain evidence="9">MBLB1234</strain>
    </source>
</reference>
<dbReference type="AlphaFoldDB" id="A0A3S9V2A6"/>
<dbReference type="InterPro" id="IPR015422">
    <property type="entry name" value="PyrdxlP-dep_Trfase_small"/>
</dbReference>
<dbReference type="PANTHER" id="PTHR46383">
    <property type="entry name" value="ASPARTATE AMINOTRANSFERASE"/>
    <property type="match status" value="1"/>
</dbReference>
<comment type="similarity">
    <text evidence="2 6">Belongs to the class-I pyridoxal-phosphate-dependent aminotransferase family.</text>
</comment>
<dbReference type="InterPro" id="IPR015421">
    <property type="entry name" value="PyrdxlP-dep_Trfase_major"/>
</dbReference>
<dbReference type="GO" id="GO:0008483">
    <property type="term" value="F:transaminase activity"/>
    <property type="evidence" value="ECO:0007669"/>
    <property type="project" value="UniProtKB-KW"/>
</dbReference>
<organism evidence="8 9">
    <name type="scientific">Paenibacillus lutimineralis</name>
    <dbReference type="NCBI Taxonomy" id="2707005"/>
    <lineage>
        <taxon>Bacteria</taxon>
        <taxon>Bacillati</taxon>
        <taxon>Bacillota</taxon>
        <taxon>Bacilli</taxon>
        <taxon>Bacillales</taxon>
        <taxon>Paenibacillaceae</taxon>
        <taxon>Paenibacillus</taxon>
    </lineage>
</organism>
<feature type="domain" description="Aminotransferase class I/classII large" evidence="7">
    <location>
        <begin position="42"/>
        <end position="391"/>
    </location>
</feature>
<evidence type="ECO:0000256" key="1">
    <source>
        <dbReference type="ARBA" id="ARBA00001933"/>
    </source>
</evidence>
<dbReference type="SUPFAM" id="SSF53383">
    <property type="entry name" value="PLP-dependent transferases"/>
    <property type="match status" value="1"/>
</dbReference>
<sequence length="402" mass="44504">MSVNSQDVENNSKSMTSYLSPVVREIQPSGIRRFFDLVSGNKDIITLGVGEPDFITPWHVREACVYSLERGFTSYTSNAGMPELREAIAEYLYNSYDLKYDPKDEMIVTVGGSEAIDLALRALIEPGDEVLVPVPCYISYSPITSIGGGVPVEVETFAKDSFKLKAEHLQARITPKSKILILNYPSNPTGGIMTYEDWLPIAKVVEENDLIVIADEIYSELTYDHKHVSFASIPGMKDRTLLVNGFSKAFAMTGWRMGYVCGHPDLIYAMLKIHQYTVMCAPVMGQVAALEALKNGLREKDHMVESYNQRRRLIVQGLRDIGLSCHDPQGAFYAFPSIQSTGLSSEEFSQRLLMEAKVAAVPGNAFGGGGEGFLRCSYATSVSQLNEALHRMGQFVHKLKQG</sequence>
<evidence type="ECO:0000313" key="8">
    <source>
        <dbReference type="EMBL" id="AZS16694.1"/>
    </source>
</evidence>
<keyword evidence="9" id="KW-1185">Reference proteome</keyword>
<dbReference type="PANTHER" id="PTHR46383:SF3">
    <property type="entry name" value="ASPARTATE AMINOTRANSFERASE-RELATED"/>
    <property type="match status" value="1"/>
</dbReference>
<evidence type="ECO:0000256" key="6">
    <source>
        <dbReference type="RuleBase" id="RU000481"/>
    </source>
</evidence>
<dbReference type="InterPro" id="IPR004839">
    <property type="entry name" value="Aminotransferase_I/II_large"/>
</dbReference>
<dbReference type="Gene3D" id="3.90.1150.10">
    <property type="entry name" value="Aspartate Aminotransferase, domain 1"/>
    <property type="match status" value="1"/>
</dbReference>
<dbReference type="InterPro" id="IPR004838">
    <property type="entry name" value="NHTrfase_class1_PyrdxlP-BS"/>
</dbReference>
<dbReference type="Pfam" id="PF00155">
    <property type="entry name" value="Aminotran_1_2"/>
    <property type="match status" value="1"/>
</dbReference>
<keyword evidence="4 6" id="KW-0808">Transferase</keyword>
<dbReference type="FunFam" id="3.40.640.10:FF:000033">
    <property type="entry name" value="Aspartate aminotransferase"/>
    <property type="match status" value="1"/>
</dbReference>
<dbReference type="CDD" id="cd00609">
    <property type="entry name" value="AAT_like"/>
    <property type="match status" value="1"/>
</dbReference>
<dbReference type="RefSeq" id="WP_127001556.1">
    <property type="nucleotide sequence ID" value="NZ_CP034346.1"/>
</dbReference>
<dbReference type="Gene3D" id="3.40.640.10">
    <property type="entry name" value="Type I PLP-dependent aspartate aminotransferase-like (Major domain)"/>
    <property type="match status" value="1"/>
</dbReference>
<dbReference type="KEGG" id="plut:EI981_20995"/>
<dbReference type="EMBL" id="CP034346">
    <property type="protein sequence ID" value="AZS16694.1"/>
    <property type="molecule type" value="Genomic_DNA"/>
</dbReference>
<proteinExistence type="inferred from homology"/>
<dbReference type="EC" id="2.6.1.-" evidence="6"/>
<dbReference type="InterPro" id="IPR050596">
    <property type="entry name" value="AspAT/PAT-like"/>
</dbReference>
<dbReference type="OrthoDB" id="9813612at2"/>
<dbReference type="GO" id="GO:0030170">
    <property type="term" value="F:pyridoxal phosphate binding"/>
    <property type="evidence" value="ECO:0007669"/>
    <property type="project" value="InterPro"/>
</dbReference>
<accession>A0A3S9V2A6</accession>
<dbReference type="PROSITE" id="PS00105">
    <property type="entry name" value="AA_TRANSFER_CLASS_1"/>
    <property type="match status" value="1"/>
</dbReference>
<name>A0A3S9V2A6_9BACL</name>
<evidence type="ECO:0000256" key="5">
    <source>
        <dbReference type="ARBA" id="ARBA00022898"/>
    </source>
</evidence>
<comment type="cofactor">
    <cofactor evidence="1 6">
        <name>pyridoxal 5'-phosphate</name>
        <dbReference type="ChEBI" id="CHEBI:597326"/>
    </cofactor>
</comment>
<evidence type="ECO:0000256" key="2">
    <source>
        <dbReference type="ARBA" id="ARBA00007441"/>
    </source>
</evidence>
<evidence type="ECO:0000259" key="7">
    <source>
        <dbReference type="Pfam" id="PF00155"/>
    </source>
</evidence>
<keyword evidence="5" id="KW-0663">Pyridoxal phosphate</keyword>
<evidence type="ECO:0000313" key="9">
    <source>
        <dbReference type="Proteomes" id="UP000270678"/>
    </source>
</evidence>
<protein>
    <recommendedName>
        <fullName evidence="6">Aminotransferase</fullName>
        <ecNumber evidence="6">2.6.1.-</ecNumber>
    </recommendedName>
</protein>
<dbReference type="InterPro" id="IPR015424">
    <property type="entry name" value="PyrdxlP-dep_Trfase"/>
</dbReference>
<gene>
    <name evidence="8" type="ORF">EI981_20995</name>
</gene>